<feature type="transmembrane region" description="Helical" evidence="11">
    <location>
        <begin position="94"/>
        <end position="115"/>
    </location>
</feature>
<feature type="chain" id="PRO_5045557867" description="Alpha-1,3-glucosyltransferase" evidence="12">
    <location>
        <begin position="25"/>
        <end position="483"/>
    </location>
</feature>
<evidence type="ECO:0000313" key="14">
    <source>
        <dbReference type="Proteomes" id="UP001527925"/>
    </source>
</evidence>
<dbReference type="GO" id="GO:0042283">
    <property type="term" value="F:dolichyl pyrophosphate Glc1Man9GlcNAc2 alpha-1,3-glucosyltransferase activity"/>
    <property type="evidence" value="ECO:0007669"/>
    <property type="project" value="UniProtKB-EC"/>
</dbReference>
<evidence type="ECO:0000256" key="7">
    <source>
        <dbReference type="ARBA" id="ARBA00022824"/>
    </source>
</evidence>
<feature type="transmembrane region" description="Helical" evidence="11">
    <location>
        <begin position="214"/>
        <end position="232"/>
    </location>
</feature>
<evidence type="ECO:0000256" key="2">
    <source>
        <dbReference type="ARBA" id="ARBA00004922"/>
    </source>
</evidence>
<feature type="signal peptide" evidence="12">
    <location>
        <begin position="1"/>
        <end position="24"/>
    </location>
</feature>
<evidence type="ECO:0000256" key="6">
    <source>
        <dbReference type="ARBA" id="ARBA00022692"/>
    </source>
</evidence>
<feature type="transmembrane region" description="Helical" evidence="11">
    <location>
        <begin position="329"/>
        <end position="349"/>
    </location>
</feature>
<dbReference type="PANTHER" id="PTHR12413">
    <property type="entry name" value="DOLICHYL GLYCOSYLTRANSFERASE"/>
    <property type="match status" value="1"/>
</dbReference>
<feature type="transmembrane region" description="Helical" evidence="11">
    <location>
        <begin position="370"/>
        <end position="390"/>
    </location>
</feature>
<keyword evidence="5 11" id="KW-0808">Transferase</keyword>
<dbReference type="EC" id="2.4.1.-" evidence="11"/>
<keyword evidence="8 11" id="KW-1133">Transmembrane helix</keyword>
<proteinExistence type="inferred from homology"/>
<keyword evidence="7 11" id="KW-0256">Endoplasmic reticulum</keyword>
<gene>
    <name evidence="13" type="primary">ALG8</name>
    <name evidence="13" type="ORF">HK105_202779</name>
</gene>
<dbReference type="PANTHER" id="PTHR12413:SF2">
    <property type="entry name" value="DOLICHYL PYROPHOSPHATE GLC1MAN9GLCNAC2 ALPHA-1,3-GLUCOSYLTRANSFERASE-RELATED"/>
    <property type="match status" value="1"/>
</dbReference>
<evidence type="ECO:0000313" key="13">
    <source>
        <dbReference type="EMBL" id="KAL2917498.1"/>
    </source>
</evidence>
<evidence type="ECO:0000256" key="3">
    <source>
        <dbReference type="ARBA" id="ARBA00008715"/>
    </source>
</evidence>
<dbReference type="InterPro" id="IPR004856">
    <property type="entry name" value="Glyco_trans_ALG6/ALG8"/>
</dbReference>
<dbReference type="EMBL" id="JADGIZ020000010">
    <property type="protein sequence ID" value="KAL2917498.1"/>
    <property type="molecule type" value="Genomic_DNA"/>
</dbReference>
<evidence type="ECO:0000256" key="1">
    <source>
        <dbReference type="ARBA" id="ARBA00004477"/>
    </source>
</evidence>
<evidence type="ECO:0000256" key="10">
    <source>
        <dbReference type="ARBA" id="ARBA00047346"/>
    </source>
</evidence>
<keyword evidence="9 11" id="KW-0472">Membrane</keyword>
<keyword evidence="6 11" id="KW-0812">Transmembrane</keyword>
<evidence type="ECO:0000256" key="12">
    <source>
        <dbReference type="SAM" id="SignalP"/>
    </source>
</evidence>
<keyword evidence="12" id="KW-0732">Signal</keyword>
<reference evidence="13 14" key="1">
    <citation type="submission" date="2023-09" db="EMBL/GenBank/DDBJ databases">
        <title>Pangenome analysis of Batrachochytrium dendrobatidis and related Chytrids.</title>
        <authorList>
            <person name="Yacoub M.N."/>
            <person name="Stajich J.E."/>
            <person name="James T.Y."/>
        </authorList>
    </citation>
    <scope>NUCLEOTIDE SEQUENCE [LARGE SCALE GENOMIC DNA]</scope>
    <source>
        <strain evidence="13 14">JEL0888</strain>
    </source>
</reference>
<feature type="transmembrane region" description="Helical" evidence="11">
    <location>
        <begin position="396"/>
        <end position="416"/>
    </location>
</feature>
<dbReference type="Pfam" id="PF03155">
    <property type="entry name" value="Alg6_Alg8"/>
    <property type="match status" value="1"/>
</dbReference>
<evidence type="ECO:0000256" key="11">
    <source>
        <dbReference type="RuleBase" id="RU363110"/>
    </source>
</evidence>
<feature type="transmembrane region" description="Helical" evidence="11">
    <location>
        <begin position="191"/>
        <end position="208"/>
    </location>
</feature>
<comment type="subcellular location">
    <subcellularLocation>
        <location evidence="1 11">Endoplasmic reticulum membrane</location>
        <topology evidence="1 11">Multi-pass membrane protein</topology>
    </subcellularLocation>
</comment>
<comment type="caution">
    <text evidence="13">The sequence shown here is derived from an EMBL/GenBank/DDBJ whole genome shotgun (WGS) entry which is preliminary data.</text>
</comment>
<name>A0ABR4ND96_9FUNG</name>
<comment type="similarity">
    <text evidence="3 11">Belongs to the ALG6/ALG8 glucosyltransferase family.</text>
</comment>
<evidence type="ECO:0000256" key="9">
    <source>
        <dbReference type="ARBA" id="ARBA00023136"/>
    </source>
</evidence>
<accession>A0ABR4ND96</accession>
<dbReference type="Proteomes" id="UP001527925">
    <property type="component" value="Unassembled WGS sequence"/>
</dbReference>
<evidence type="ECO:0000256" key="8">
    <source>
        <dbReference type="ARBA" id="ARBA00022989"/>
    </source>
</evidence>
<protein>
    <recommendedName>
        <fullName evidence="11">Alpha-1,3-glucosyltransferase</fullName>
        <ecNumber evidence="11">2.4.1.-</ecNumber>
    </recommendedName>
</protein>
<evidence type="ECO:0000256" key="5">
    <source>
        <dbReference type="ARBA" id="ARBA00022679"/>
    </source>
</evidence>
<keyword evidence="14" id="KW-1185">Reference proteome</keyword>
<feature type="transmembrane region" description="Helical" evidence="11">
    <location>
        <begin position="453"/>
        <end position="479"/>
    </location>
</feature>
<feature type="transmembrane region" description="Helical" evidence="11">
    <location>
        <begin position="127"/>
        <end position="146"/>
    </location>
</feature>
<comment type="catalytic activity">
    <reaction evidence="10">
        <text>an alpha-D-Glc-(1-&gt;3)-alpha-D-Man-(1-&gt;2)-alpha-D-Man-(1-&gt;2)-alpha-D-Man-(1-&gt;3)-[alpha-D-Man-(1-&gt;2)-alpha-D-Man-(1-&gt;3)-[alpha-D-Man-(1-&gt;2)-alpha-D-Man-(1-&gt;6)]-alpha-D-Man-(1-&gt;6)]-beta-D-Man-(1-&gt;4)-beta-D-GlcNAc-(1-&gt;4)-alpha-D-GlcNAc-diphospho-di-trans,poly-cis-dolichol + a di-trans,poly-cis-dolichyl beta-D-glucosyl phosphate = an alpha-D-Glc-(1-&gt;3)-alpha-D-Glc-(1-&gt;3)-alpha-D-Man-(1-&gt;2)-alpha-D-Man-(1-&gt;2)-alpha-D-Man-(1-&gt;3)-[alpha-D-Man-(1-&gt;2)-alpha-D-Man-(1-&gt;3)-[alpha-D-Man-(1-&gt;2)-alpha-D-Man-(1-&gt;6)]-alpha-D-Man-(1-&gt;6)]-beta-D-Man-(1-&gt;4)-beta-D-GlcNAc-(1-&gt;4)-alpha-D-GlcNAc-diphospho-di-trans,poly-cis-dolichol + a di-trans,poly-cis-dolichyl phosphate + H(+)</text>
        <dbReference type="Rhea" id="RHEA:31307"/>
        <dbReference type="Rhea" id="RHEA-COMP:19498"/>
        <dbReference type="Rhea" id="RHEA-COMP:19502"/>
        <dbReference type="Rhea" id="RHEA-COMP:19521"/>
        <dbReference type="Rhea" id="RHEA-COMP:19522"/>
        <dbReference type="ChEBI" id="CHEBI:15378"/>
        <dbReference type="ChEBI" id="CHEBI:57525"/>
        <dbReference type="ChEBI" id="CHEBI:57683"/>
        <dbReference type="ChEBI" id="CHEBI:132521"/>
        <dbReference type="ChEBI" id="CHEBI:132522"/>
        <dbReference type="EC" id="2.4.1.265"/>
    </reaction>
    <physiologicalReaction direction="left-to-right" evidence="10">
        <dbReference type="Rhea" id="RHEA:31308"/>
    </physiologicalReaction>
</comment>
<organism evidence="13 14">
    <name type="scientific">Polyrhizophydium stewartii</name>
    <dbReference type="NCBI Taxonomy" id="2732419"/>
    <lineage>
        <taxon>Eukaryota</taxon>
        <taxon>Fungi</taxon>
        <taxon>Fungi incertae sedis</taxon>
        <taxon>Chytridiomycota</taxon>
        <taxon>Chytridiomycota incertae sedis</taxon>
        <taxon>Chytridiomycetes</taxon>
        <taxon>Rhizophydiales</taxon>
        <taxon>Rhizophydiales incertae sedis</taxon>
        <taxon>Polyrhizophydium</taxon>
    </lineage>
</organism>
<comment type="pathway">
    <text evidence="2 11">Protein modification; protein glycosylation.</text>
</comment>
<evidence type="ECO:0000256" key="4">
    <source>
        <dbReference type="ARBA" id="ARBA00022676"/>
    </source>
</evidence>
<keyword evidence="4 11" id="KW-0328">Glycosyltransferase</keyword>
<feature type="transmembrane region" description="Helical" evidence="11">
    <location>
        <begin position="428"/>
        <end position="447"/>
    </location>
</feature>
<sequence>MSNRWGIFASALLLKLLLVPSYHSTDFEVHRNWLAITHTLPVGQWYYEATSEWTLDYPPFFAWFERALASLAPLFDAQMLDLAALGYASPETVLFQRLTVMATEAVYFAGILRMLRAIRVPSQHETLLLLLAFMSPGIIFVDHIHFQYNAFMYGIQLFSVACMFEGRHILGGALFAIVLNFKHIYLYQAPAYFVYLLAGFCFTAPFKFSIVRLASLGAVVVAVFAVSFGPFAQHIPQVLSRLFPFKRGLCHAYWAPNFWALYSFADRVLLLVLGRRGGEGAAASLTRGLVGDSVFSVLPNISPMQTVLLTVTAQLPILARLWTRPTPHVFLDSLILCGFGSYLFGWHVHEKAILMVLIPMSFAAIRTSKFARVFIVTAVSGFYSLFPLLFERQELITKSVILLLYSLCAVHFVGWATRPFSLSVLERLYLAGFFALLIYTELVHSAVFGQRLAFLPLMATSVYCSLGIVYGWFGFYALALSRS</sequence>